<feature type="domain" description="Neurotransmitter-gated ion-channel ligand-binding" evidence="6">
    <location>
        <begin position="29"/>
        <end position="249"/>
    </location>
</feature>
<dbReference type="PRINTS" id="PR00252">
    <property type="entry name" value="NRIONCHANNEL"/>
</dbReference>
<accession>A0A9D3YIC5</accession>
<evidence type="ECO:0000256" key="2">
    <source>
        <dbReference type="ARBA" id="ARBA00022692"/>
    </source>
</evidence>
<dbReference type="EMBL" id="JAIWYP010000015">
    <property type="protein sequence ID" value="KAH3699820.1"/>
    <property type="molecule type" value="Genomic_DNA"/>
</dbReference>
<comment type="similarity">
    <text evidence="5">Belongs to the ligand-gated ion channel (TC 1.A.9) family.</text>
</comment>
<dbReference type="Gene3D" id="2.70.170.10">
    <property type="entry name" value="Neurotransmitter-gated ion-channel ligand-binding domain"/>
    <property type="match status" value="1"/>
</dbReference>
<dbReference type="InterPro" id="IPR036719">
    <property type="entry name" value="Neuro-gated_channel_TM_sf"/>
</dbReference>
<feature type="transmembrane region" description="Helical" evidence="5">
    <location>
        <begin position="312"/>
        <end position="333"/>
    </location>
</feature>
<dbReference type="GO" id="GO:0005230">
    <property type="term" value="F:extracellular ligand-gated monoatomic ion channel activity"/>
    <property type="evidence" value="ECO:0007669"/>
    <property type="project" value="InterPro"/>
</dbReference>
<gene>
    <name evidence="7" type="ORF">DPMN_074782</name>
</gene>
<feature type="transmembrane region" description="Helical" evidence="5">
    <location>
        <begin position="282"/>
        <end position="300"/>
    </location>
</feature>
<evidence type="ECO:0000256" key="1">
    <source>
        <dbReference type="ARBA" id="ARBA00004141"/>
    </source>
</evidence>
<evidence type="ECO:0000259" key="6">
    <source>
        <dbReference type="Pfam" id="PF02931"/>
    </source>
</evidence>
<name>A0A9D3YIC5_DREPO</name>
<keyword evidence="2 5" id="KW-0812">Transmembrane</keyword>
<feature type="transmembrane region" description="Helical" evidence="5">
    <location>
        <begin position="443"/>
        <end position="465"/>
    </location>
</feature>
<proteinExistence type="inferred from homology"/>
<keyword evidence="4 5" id="KW-0472">Membrane</keyword>
<dbReference type="SUPFAM" id="SSF63712">
    <property type="entry name" value="Nicotinic receptor ligand binding domain-like"/>
    <property type="match status" value="1"/>
</dbReference>
<dbReference type="FunFam" id="2.70.170.10:FF:000028">
    <property type="entry name" value="AcetylCholine Receptor"/>
    <property type="match status" value="1"/>
</dbReference>
<evidence type="ECO:0000256" key="5">
    <source>
        <dbReference type="RuleBase" id="RU000687"/>
    </source>
</evidence>
<evidence type="ECO:0000313" key="7">
    <source>
        <dbReference type="EMBL" id="KAH3699820.1"/>
    </source>
</evidence>
<dbReference type="InterPro" id="IPR006202">
    <property type="entry name" value="Neur_chan_lig-bd"/>
</dbReference>
<feature type="transmembrane region" description="Helical" evidence="5">
    <location>
        <begin position="257"/>
        <end position="275"/>
    </location>
</feature>
<evidence type="ECO:0000256" key="4">
    <source>
        <dbReference type="ARBA" id="ARBA00023136"/>
    </source>
</evidence>
<dbReference type="InterPro" id="IPR038050">
    <property type="entry name" value="Neuro_actylchol_rec"/>
</dbReference>
<keyword evidence="3 5" id="KW-1133">Transmembrane helix</keyword>
<keyword evidence="5" id="KW-0407">Ion channel</keyword>
<dbReference type="Proteomes" id="UP000828390">
    <property type="component" value="Unassembled WGS sequence"/>
</dbReference>
<dbReference type="InterPro" id="IPR018000">
    <property type="entry name" value="Neurotransmitter_ion_chnl_CS"/>
</dbReference>
<dbReference type="PROSITE" id="PS00236">
    <property type="entry name" value="NEUROTR_ION_CHANNEL"/>
    <property type="match status" value="1"/>
</dbReference>
<dbReference type="GO" id="GO:0004888">
    <property type="term" value="F:transmembrane signaling receptor activity"/>
    <property type="evidence" value="ECO:0007669"/>
    <property type="project" value="InterPro"/>
</dbReference>
<dbReference type="AlphaFoldDB" id="A0A9D3YIC5"/>
<keyword evidence="5" id="KW-0813">Transport</keyword>
<sequence>MDKTCVFAIFYVTMIYFIQNGLCQYREASQLLQDLRRGYERHVPPTRTSGSHVSVKIHPSIVRINDLNENREALSATISLSMNWSDLRLGWNPAQYAGVEKLYLPADTIWLPDITVHNTVEGLMPEHSTSQLVEVSHIGHVLMVSVLHAETYCKMTLTGYPRDVHECDVIIGSWMYSAKFLILESWAGGTMIEDVPLSANIDEAIPARDGRSWNLLGRAGRAKIQLVTYECCPDEQYVQLRISLTLKRHAPYLSTQLWLFFLLLPALTAFQFLILPDNDNRIVYGLVVVLAHLVFFVHVSSMVPFSFEPPRIGILATVNLVVSAIALLMSIVIAKTATAPNKLCLKLIQFLPCCGIQDHSAESVTGKHFRPPKPSDETKHLMTPNDTNAVEYIELVDTHNKTKSSESQLLTNIHKEIACIKDIMRDNLQKKQYLETSRRTCNLLDNVLLCVLLFSLIVNIIVLVVL</sequence>
<keyword evidence="8" id="KW-1185">Reference proteome</keyword>
<keyword evidence="5" id="KW-0406">Ion transport</keyword>
<dbReference type="GO" id="GO:0016020">
    <property type="term" value="C:membrane"/>
    <property type="evidence" value="ECO:0007669"/>
    <property type="project" value="UniProtKB-SubCell"/>
</dbReference>
<comment type="caution">
    <text evidence="7">The sequence shown here is derived from an EMBL/GenBank/DDBJ whole genome shotgun (WGS) entry which is preliminary data.</text>
</comment>
<evidence type="ECO:0000256" key="3">
    <source>
        <dbReference type="ARBA" id="ARBA00022989"/>
    </source>
</evidence>
<dbReference type="InterPro" id="IPR036734">
    <property type="entry name" value="Neur_chan_lig-bd_sf"/>
</dbReference>
<dbReference type="PANTHER" id="PTHR18945">
    <property type="entry name" value="NEUROTRANSMITTER GATED ION CHANNEL"/>
    <property type="match status" value="1"/>
</dbReference>
<reference evidence="7" key="1">
    <citation type="journal article" date="2019" name="bioRxiv">
        <title>The Genome of the Zebra Mussel, Dreissena polymorpha: A Resource for Invasive Species Research.</title>
        <authorList>
            <person name="McCartney M.A."/>
            <person name="Auch B."/>
            <person name="Kono T."/>
            <person name="Mallez S."/>
            <person name="Zhang Y."/>
            <person name="Obille A."/>
            <person name="Becker A."/>
            <person name="Abrahante J.E."/>
            <person name="Garbe J."/>
            <person name="Badalamenti J.P."/>
            <person name="Herman A."/>
            <person name="Mangelson H."/>
            <person name="Liachko I."/>
            <person name="Sullivan S."/>
            <person name="Sone E.D."/>
            <person name="Koren S."/>
            <person name="Silverstein K.A.T."/>
            <person name="Beckman K.B."/>
            <person name="Gohl D.M."/>
        </authorList>
    </citation>
    <scope>NUCLEOTIDE SEQUENCE</scope>
    <source>
        <strain evidence="7">Duluth1</strain>
        <tissue evidence="7">Whole animal</tissue>
    </source>
</reference>
<dbReference type="Pfam" id="PF02931">
    <property type="entry name" value="Neur_chan_LBD"/>
    <property type="match status" value="1"/>
</dbReference>
<organism evidence="7 8">
    <name type="scientific">Dreissena polymorpha</name>
    <name type="common">Zebra mussel</name>
    <name type="synonym">Mytilus polymorpha</name>
    <dbReference type="NCBI Taxonomy" id="45954"/>
    <lineage>
        <taxon>Eukaryota</taxon>
        <taxon>Metazoa</taxon>
        <taxon>Spiralia</taxon>
        <taxon>Lophotrochozoa</taxon>
        <taxon>Mollusca</taxon>
        <taxon>Bivalvia</taxon>
        <taxon>Autobranchia</taxon>
        <taxon>Heteroconchia</taxon>
        <taxon>Euheterodonta</taxon>
        <taxon>Imparidentia</taxon>
        <taxon>Neoheterodontei</taxon>
        <taxon>Myida</taxon>
        <taxon>Dreissenoidea</taxon>
        <taxon>Dreissenidae</taxon>
        <taxon>Dreissena</taxon>
    </lineage>
</organism>
<evidence type="ECO:0000313" key="8">
    <source>
        <dbReference type="Proteomes" id="UP000828390"/>
    </source>
</evidence>
<protein>
    <recommendedName>
        <fullName evidence="6">Neurotransmitter-gated ion-channel ligand-binding domain-containing protein</fullName>
    </recommendedName>
</protein>
<dbReference type="CDD" id="cd18989">
    <property type="entry name" value="LGIC_ECD_cation"/>
    <property type="match status" value="1"/>
</dbReference>
<reference evidence="7" key="2">
    <citation type="submission" date="2020-11" db="EMBL/GenBank/DDBJ databases">
        <authorList>
            <person name="McCartney M.A."/>
            <person name="Auch B."/>
            <person name="Kono T."/>
            <person name="Mallez S."/>
            <person name="Becker A."/>
            <person name="Gohl D.M."/>
            <person name="Silverstein K.A.T."/>
            <person name="Koren S."/>
            <person name="Bechman K.B."/>
            <person name="Herman A."/>
            <person name="Abrahante J.E."/>
            <person name="Garbe J."/>
        </authorList>
    </citation>
    <scope>NUCLEOTIDE SEQUENCE</scope>
    <source>
        <strain evidence="7">Duluth1</strain>
        <tissue evidence="7">Whole animal</tissue>
    </source>
</reference>
<dbReference type="SUPFAM" id="SSF90112">
    <property type="entry name" value="Neurotransmitter-gated ion-channel transmembrane pore"/>
    <property type="match status" value="1"/>
</dbReference>
<dbReference type="InterPro" id="IPR006201">
    <property type="entry name" value="Neur_channel"/>
</dbReference>
<dbReference type="Gene3D" id="1.20.58.390">
    <property type="entry name" value="Neurotransmitter-gated ion-channel transmembrane domain"/>
    <property type="match status" value="1"/>
</dbReference>
<dbReference type="OrthoDB" id="5975154at2759"/>
<comment type="subcellular location">
    <subcellularLocation>
        <location evidence="1">Membrane</location>
        <topology evidence="1">Multi-pass membrane protein</topology>
    </subcellularLocation>
</comment>